<dbReference type="PANTHER" id="PTHR13475">
    <property type="entry name" value="NEUGRIN"/>
    <property type="match status" value="1"/>
</dbReference>
<organism evidence="1 2">
    <name type="scientific">Sitophilus oryzae</name>
    <name type="common">Rice weevil</name>
    <name type="synonym">Curculio oryzae</name>
    <dbReference type="NCBI Taxonomy" id="7048"/>
    <lineage>
        <taxon>Eukaryota</taxon>
        <taxon>Metazoa</taxon>
        <taxon>Ecdysozoa</taxon>
        <taxon>Arthropoda</taxon>
        <taxon>Hexapoda</taxon>
        <taxon>Insecta</taxon>
        <taxon>Pterygota</taxon>
        <taxon>Neoptera</taxon>
        <taxon>Endopterygota</taxon>
        <taxon>Coleoptera</taxon>
        <taxon>Polyphaga</taxon>
        <taxon>Cucujiformia</taxon>
        <taxon>Curculionidae</taxon>
        <taxon>Dryophthorinae</taxon>
        <taxon>Sitophilus</taxon>
    </lineage>
</organism>
<dbReference type="FunCoup" id="A0A6J2Y1I9">
    <property type="interactions" value="456"/>
</dbReference>
<dbReference type="PANTHER" id="PTHR13475:SF3">
    <property type="entry name" value="NEUGRIN"/>
    <property type="match status" value="1"/>
</dbReference>
<dbReference type="KEGG" id="soy:115882711"/>
<dbReference type="Proteomes" id="UP000504635">
    <property type="component" value="Unplaced"/>
</dbReference>
<dbReference type="OrthoDB" id="6415470at2759"/>
<name>A0A6J2Y1I9_SITOR</name>
<dbReference type="Pfam" id="PF06413">
    <property type="entry name" value="Neugrin"/>
    <property type="match status" value="1"/>
</dbReference>
<keyword evidence="1" id="KW-1185">Reference proteome</keyword>
<sequence>MMIFRRLYSRQSVSHKYLKKTKHDPGIRSRSRLLEPSEDIENVDFEELESDFMNVQKSHKDHVEEMKQWREKEKYLIVKQKYFKEKFPNFLTWHDKEQIRYLHNTDSTEWSIEKLSESFPALPDIIEKVVKSKWTKKNDQKIVNHDKTVMSNWAEFKQGKLNNLPDELKVHLQKFSSRSLNLKPFDPKNNQKTIRQASEKVGEFSEIIQSYERLKKNSDGSDQRTRESENIKPLAETKKINKISKDPYPLTLTQLKEKIRYDISKGKTLSEDEKVILNNVTISKTDNINTVVELKPENVTDIVDQRYKTSSDKVGFVKKTNKDMSHLKYPERIIIPKKAYVRGYTYKLNDCYYDSDGTFLYRVPGMG</sequence>
<dbReference type="InterPro" id="IPR010487">
    <property type="entry name" value="NGRN/Rrg9"/>
</dbReference>
<dbReference type="InParanoid" id="A0A6J2Y1I9"/>
<dbReference type="GeneID" id="115882711"/>
<protein>
    <submittedName>
        <fullName evidence="2">Neugrin</fullName>
    </submittedName>
</protein>
<proteinExistence type="predicted"/>
<evidence type="ECO:0000313" key="2">
    <source>
        <dbReference type="RefSeq" id="XP_030756794.1"/>
    </source>
</evidence>
<dbReference type="GO" id="GO:0005634">
    <property type="term" value="C:nucleus"/>
    <property type="evidence" value="ECO:0007669"/>
    <property type="project" value="TreeGrafter"/>
</dbReference>
<dbReference type="RefSeq" id="XP_030756794.1">
    <property type="nucleotide sequence ID" value="XM_030900934.1"/>
</dbReference>
<evidence type="ECO:0000313" key="1">
    <source>
        <dbReference type="Proteomes" id="UP000504635"/>
    </source>
</evidence>
<dbReference type="AlphaFoldDB" id="A0A6J2Y1I9"/>
<gene>
    <name evidence="2" type="primary">LOC115882711</name>
</gene>
<reference evidence="2" key="1">
    <citation type="submission" date="2025-08" db="UniProtKB">
        <authorList>
            <consortium name="RefSeq"/>
        </authorList>
    </citation>
    <scope>IDENTIFICATION</scope>
    <source>
        <tissue evidence="2">Gonads</tissue>
    </source>
</reference>
<accession>A0A6J2Y1I9</accession>